<evidence type="ECO:0000313" key="1">
    <source>
        <dbReference type="EMBL" id="CAG8674228.1"/>
    </source>
</evidence>
<keyword evidence="2" id="KW-1185">Reference proteome</keyword>
<evidence type="ECO:0000313" key="2">
    <source>
        <dbReference type="Proteomes" id="UP000789739"/>
    </source>
</evidence>
<accession>A0A9N9EHE4</accession>
<name>A0A9N9EHE4_9GLOM</name>
<comment type="caution">
    <text evidence="1">The sequence shown here is derived from an EMBL/GenBank/DDBJ whole genome shotgun (WGS) entry which is preliminary data.</text>
</comment>
<dbReference type="AlphaFoldDB" id="A0A9N9EHE4"/>
<proteinExistence type="predicted"/>
<dbReference type="Proteomes" id="UP000789739">
    <property type="component" value="Unassembled WGS sequence"/>
</dbReference>
<reference evidence="1" key="1">
    <citation type="submission" date="2021-06" db="EMBL/GenBank/DDBJ databases">
        <authorList>
            <person name="Kallberg Y."/>
            <person name="Tangrot J."/>
            <person name="Rosling A."/>
        </authorList>
    </citation>
    <scope>NUCLEOTIDE SEQUENCE</scope>
    <source>
        <strain evidence="1">BR232B</strain>
    </source>
</reference>
<feature type="non-terminal residue" evidence="1">
    <location>
        <position position="1"/>
    </location>
</feature>
<protein>
    <submittedName>
        <fullName evidence="1">10805_t:CDS:1</fullName>
    </submittedName>
</protein>
<dbReference type="EMBL" id="CAJVPI010005474">
    <property type="protein sequence ID" value="CAG8674228.1"/>
    <property type="molecule type" value="Genomic_DNA"/>
</dbReference>
<dbReference type="OrthoDB" id="2443197at2759"/>
<gene>
    <name evidence="1" type="ORF">PBRASI_LOCUS11463</name>
</gene>
<organism evidence="1 2">
    <name type="scientific">Paraglomus brasilianum</name>
    <dbReference type="NCBI Taxonomy" id="144538"/>
    <lineage>
        <taxon>Eukaryota</taxon>
        <taxon>Fungi</taxon>
        <taxon>Fungi incertae sedis</taxon>
        <taxon>Mucoromycota</taxon>
        <taxon>Glomeromycotina</taxon>
        <taxon>Glomeromycetes</taxon>
        <taxon>Paraglomerales</taxon>
        <taxon>Paraglomeraceae</taxon>
        <taxon>Paraglomus</taxon>
    </lineage>
</organism>
<sequence length="179" mass="20724">RRPLGEEWDVIVALWSHHKQEFVVCELSGTPDAKDLDYFGNDKLKIQKGLKDILDLIAKRYKHGDVKHFKKIKVFGLQVFGWKVHVYTMDLQYKALYQFSEITVINIPQLPEEFLWITLIVCMFLSIREWVEESVKALGELANSDMWNGSECFMSPLTSPVAMTSVSKATPENPKKFKQ</sequence>
<feature type="non-terminal residue" evidence="1">
    <location>
        <position position="179"/>
    </location>
</feature>